<dbReference type="Proteomes" id="UP000315344">
    <property type="component" value="Unassembled WGS sequence"/>
</dbReference>
<dbReference type="InterPro" id="IPR047263">
    <property type="entry name" value="HNL-like_cupin"/>
</dbReference>
<accession>A0A533IA50</accession>
<evidence type="ECO:0000256" key="1">
    <source>
        <dbReference type="SAM" id="SignalP"/>
    </source>
</evidence>
<dbReference type="PANTHER" id="PTHR43698:SF1">
    <property type="entry name" value="BLL4564 PROTEIN"/>
    <property type="match status" value="1"/>
</dbReference>
<feature type="domain" description="Cupin type-2" evidence="2">
    <location>
        <begin position="63"/>
        <end position="130"/>
    </location>
</feature>
<evidence type="ECO:0000313" key="3">
    <source>
        <dbReference type="EMBL" id="TKW67354.1"/>
    </source>
</evidence>
<evidence type="ECO:0000313" key="4">
    <source>
        <dbReference type="Proteomes" id="UP000315344"/>
    </source>
</evidence>
<feature type="chain" id="PRO_5022112986" evidence="1">
    <location>
        <begin position="20"/>
        <end position="153"/>
    </location>
</feature>
<protein>
    <submittedName>
        <fullName evidence="3">Cupin domain-containing protein</fullName>
    </submittedName>
</protein>
<proteinExistence type="predicted"/>
<organism evidence="3 4">
    <name type="scientific">Paracoccus denitrificans</name>
    <dbReference type="NCBI Taxonomy" id="266"/>
    <lineage>
        <taxon>Bacteria</taxon>
        <taxon>Pseudomonadati</taxon>
        <taxon>Pseudomonadota</taxon>
        <taxon>Alphaproteobacteria</taxon>
        <taxon>Rhodobacterales</taxon>
        <taxon>Paracoccaceae</taxon>
        <taxon>Paracoccus</taxon>
    </lineage>
</organism>
<dbReference type="Gene3D" id="2.60.120.10">
    <property type="entry name" value="Jelly Rolls"/>
    <property type="match status" value="1"/>
</dbReference>
<evidence type="ECO:0000259" key="2">
    <source>
        <dbReference type="Pfam" id="PF07883"/>
    </source>
</evidence>
<name>A0A533IA50_PARDE</name>
<gene>
    <name evidence="3" type="ORF">DI616_06820</name>
</gene>
<dbReference type="InterPro" id="IPR013096">
    <property type="entry name" value="Cupin_2"/>
</dbReference>
<dbReference type="EMBL" id="VAFL01000004">
    <property type="protein sequence ID" value="TKW67354.1"/>
    <property type="molecule type" value="Genomic_DNA"/>
</dbReference>
<dbReference type="CDD" id="cd02233">
    <property type="entry name" value="cupin_HNL-like"/>
    <property type="match status" value="1"/>
</dbReference>
<dbReference type="InterPro" id="IPR014710">
    <property type="entry name" value="RmlC-like_jellyroll"/>
</dbReference>
<dbReference type="Pfam" id="PF07883">
    <property type="entry name" value="Cupin_2"/>
    <property type="match status" value="1"/>
</dbReference>
<feature type="signal peptide" evidence="1">
    <location>
        <begin position="1"/>
        <end position="19"/>
    </location>
</feature>
<dbReference type="AlphaFoldDB" id="A0A533IA50"/>
<dbReference type="SUPFAM" id="SSF51182">
    <property type="entry name" value="RmlC-like cupins"/>
    <property type="match status" value="1"/>
</dbReference>
<sequence>MKTLIAVATLALTATPLLAQEGTITPASERATSIGPAENFTGTAFVEPTFDPIEDRDFGMASVTFLPGARSNWHTHPRGQSIVVTAGSGWTQEEGGPRQTINPGDVVWCPPGVKHWHGATDTTAMTHIVVNQLEGDSVVDWMEPVTDEQYLSE</sequence>
<dbReference type="PANTHER" id="PTHR43698">
    <property type="entry name" value="RIBD C-TERMINAL DOMAIN CONTAINING PROTEIN"/>
    <property type="match status" value="1"/>
</dbReference>
<dbReference type="InterPro" id="IPR011051">
    <property type="entry name" value="RmlC_Cupin_sf"/>
</dbReference>
<keyword evidence="1" id="KW-0732">Signal</keyword>
<reference evidence="3 4" key="1">
    <citation type="journal article" date="2017" name="Nat. Commun.">
        <title>In situ click chemistry generation of cyclooxygenase-2 inhibitors.</title>
        <authorList>
            <person name="Bhardwaj A."/>
            <person name="Kaur J."/>
            <person name="Wuest M."/>
            <person name="Wuest F."/>
        </authorList>
    </citation>
    <scope>NUCLEOTIDE SEQUENCE [LARGE SCALE GENOMIC DNA]</scope>
    <source>
        <strain evidence="3">S2_012_000_R3_94</strain>
    </source>
</reference>
<comment type="caution">
    <text evidence="3">The sequence shown here is derived from an EMBL/GenBank/DDBJ whole genome shotgun (WGS) entry which is preliminary data.</text>
</comment>